<keyword evidence="1" id="KW-1133">Transmembrane helix</keyword>
<keyword evidence="3" id="KW-1185">Reference proteome</keyword>
<reference evidence="3" key="1">
    <citation type="journal article" date="2019" name="Int. J. Syst. Evol. Microbiol.">
        <title>The Global Catalogue of Microorganisms (GCM) 10K type strain sequencing project: providing services to taxonomists for standard genome sequencing and annotation.</title>
        <authorList>
            <consortium name="The Broad Institute Genomics Platform"/>
            <consortium name="The Broad Institute Genome Sequencing Center for Infectious Disease"/>
            <person name="Wu L."/>
            <person name="Ma J."/>
        </authorList>
    </citation>
    <scope>NUCLEOTIDE SEQUENCE [LARGE SCALE GENOMIC DNA]</scope>
    <source>
        <strain evidence="3">CGMCC 1.12770</strain>
    </source>
</reference>
<comment type="caution">
    <text evidence="2">The sequence shown here is derived from an EMBL/GenBank/DDBJ whole genome shotgun (WGS) entry which is preliminary data.</text>
</comment>
<sequence>MKNINNEKFWRRLLNYISFVLIFALIEFVIYHVLTKIGIEEYWLVIPVVFYLFSMLINNFWAKSNLNSRLLSAVSLGALIVLYFYISIEKINLWVTSNAELLSFLIVLIYFINLILVNKAIKVTEVDSMSNDNNSLFNLFYINTSKVHEIVMLIDNKIMKTVEKEQISEELLKYNSSLNLNVPDTLTTGIGYLKEDNSKKKVYESFDVKNTKSIMLRKIYETIQANKQQSRNTLKTGDLVVFENIELRPRNIDDTVLVLNILRDSNIKNSSNDNLEINLNKMMDKMLDDFTIDYIFSYKTDDVEEEFIVQLPFKNNDNFENGYQHNDLQLGKLSLMGIYRGEIDYSQRESTSSKFLDLMSKSYQNELKEGSDAIMKSSNASGEAVEIAFDFSHNKLSEKLNLIDVIAIIQELNIDRKN</sequence>
<dbReference type="EMBL" id="BMFU01000001">
    <property type="protein sequence ID" value="GGH46618.1"/>
    <property type="molecule type" value="Genomic_DNA"/>
</dbReference>
<organism evidence="2 3">
    <name type="scientific">Paenibacillus silvae</name>
    <dbReference type="NCBI Taxonomy" id="1325358"/>
    <lineage>
        <taxon>Bacteria</taxon>
        <taxon>Bacillati</taxon>
        <taxon>Bacillota</taxon>
        <taxon>Bacilli</taxon>
        <taxon>Bacillales</taxon>
        <taxon>Paenibacillaceae</taxon>
        <taxon>Paenibacillus</taxon>
    </lineage>
</organism>
<gene>
    <name evidence="2" type="ORF">GCM10008014_09370</name>
</gene>
<evidence type="ECO:0000313" key="2">
    <source>
        <dbReference type="EMBL" id="GGH46618.1"/>
    </source>
</evidence>
<feature type="transmembrane region" description="Helical" evidence="1">
    <location>
        <begin position="42"/>
        <end position="61"/>
    </location>
</feature>
<feature type="transmembrane region" description="Helical" evidence="1">
    <location>
        <begin position="12"/>
        <end position="30"/>
    </location>
</feature>
<name>A0ABQ1Z3S8_9BACL</name>
<feature type="transmembrane region" description="Helical" evidence="1">
    <location>
        <begin position="68"/>
        <end position="86"/>
    </location>
</feature>
<evidence type="ECO:0000313" key="3">
    <source>
        <dbReference type="Proteomes" id="UP000652153"/>
    </source>
</evidence>
<keyword evidence="1" id="KW-0812">Transmembrane</keyword>
<dbReference type="RefSeq" id="WP_188591417.1">
    <property type="nucleotide sequence ID" value="NZ_BMFU01000001.1"/>
</dbReference>
<protein>
    <submittedName>
        <fullName evidence="2">Uncharacterized protein</fullName>
    </submittedName>
</protein>
<evidence type="ECO:0000256" key="1">
    <source>
        <dbReference type="SAM" id="Phobius"/>
    </source>
</evidence>
<feature type="transmembrane region" description="Helical" evidence="1">
    <location>
        <begin position="101"/>
        <end position="121"/>
    </location>
</feature>
<keyword evidence="1" id="KW-0472">Membrane</keyword>
<dbReference type="Proteomes" id="UP000652153">
    <property type="component" value="Unassembled WGS sequence"/>
</dbReference>
<accession>A0ABQ1Z3S8</accession>
<proteinExistence type="predicted"/>